<dbReference type="InterPro" id="IPR051625">
    <property type="entry name" value="Signaling_Regulatory_Domain"/>
</dbReference>
<dbReference type="InterPro" id="IPR009091">
    <property type="entry name" value="RCC1/BLIP-II"/>
</dbReference>
<dbReference type="PANTHER" id="PTHR22872">
    <property type="entry name" value="BTK-BINDING PROTEIN-RELATED"/>
    <property type="match status" value="1"/>
</dbReference>
<proteinExistence type="predicted"/>
<organism evidence="2 3">
    <name type="scientific">Marasmiellus scandens</name>
    <dbReference type="NCBI Taxonomy" id="2682957"/>
    <lineage>
        <taxon>Eukaryota</taxon>
        <taxon>Fungi</taxon>
        <taxon>Dikarya</taxon>
        <taxon>Basidiomycota</taxon>
        <taxon>Agaricomycotina</taxon>
        <taxon>Agaricomycetes</taxon>
        <taxon>Agaricomycetidae</taxon>
        <taxon>Agaricales</taxon>
        <taxon>Marasmiineae</taxon>
        <taxon>Omphalotaceae</taxon>
        <taxon>Marasmiellus</taxon>
    </lineage>
</organism>
<evidence type="ECO:0000256" key="1">
    <source>
        <dbReference type="ARBA" id="ARBA00022737"/>
    </source>
</evidence>
<sequence>MGRLHTGVISTFPKYSMATAKETDTGTISGVSLSGFGSGGQLGQTQHTQYALWPLAFSGTSSSTVTGKQMPGSTLPQGQGRVKITSIALGQDHTLALADGEVFLWGLNWFAQLGYVVEREELGMGTGAHSVMFRDDDFVTGGIGTVEQIQLMPRRLVTSATTVFWG</sequence>
<dbReference type="SUPFAM" id="SSF50985">
    <property type="entry name" value="RCC1/BLIP-II"/>
    <property type="match status" value="1"/>
</dbReference>
<evidence type="ECO:0000313" key="3">
    <source>
        <dbReference type="Proteomes" id="UP001498398"/>
    </source>
</evidence>
<dbReference type="PANTHER" id="PTHR22872:SF2">
    <property type="entry name" value="INHIBITOR OF BRUTON TYROSINE KINASE"/>
    <property type="match status" value="1"/>
</dbReference>
<name>A0ABR1JAB3_9AGAR</name>
<dbReference type="Proteomes" id="UP001498398">
    <property type="component" value="Unassembled WGS sequence"/>
</dbReference>
<dbReference type="EMBL" id="JBANRG010000029">
    <property type="protein sequence ID" value="KAK7452105.1"/>
    <property type="molecule type" value="Genomic_DNA"/>
</dbReference>
<accession>A0ABR1JAB3</accession>
<reference evidence="2 3" key="1">
    <citation type="submission" date="2024-01" db="EMBL/GenBank/DDBJ databases">
        <title>A draft genome for the cacao thread blight pathogen Marasmiellus scandens.</title>
        <authorList>
            <person name="Baruah I.K."/>
            <person name="Leung J."/>
            <person name="Bukari Y."/>
            <person name="Amoako-Attah I."/>
            <person name="Meinhardt L.W."/>
            <person name="Bailey B.A."/>
            <person name="Cohen S.P."/>
        </authorList>
    </citation>
    <scope>NUCLEOTIDE SEQUENCE [LARGE SCALE GENOMIC DNA]</scope>
    <source>
        <strain evidence="2 3">GH-19</strain>
    </source>
</reference>
<gene>
    <name evidence="2" type="ORF">VKT23_012210</name>
</gene>
<dbReference type="Gene3D" id="2.130.10.30">
    <property type="entry name" value="Regulator of chromosome condensation 1/beta-lactamase-inhibitor protein II"/>
    <property type="match status" value="1"/>
</dbReference>
<keyword evidence="3" id="KW-1185">Reference proteome</keyword>
<keyword evidence="1" id="KW-0677">Repeat</keyword>
<evidence type="ECO:0000313" key="2">
    <source>
        <dbReference type="EMBL" id="KAK7452105.1"/>
    </source>
</evidence>
<comment type="caution">
    <text evidence="2">The sequence shown here is derived from an EMBL/GenBank/DDBJ whole genome shotgun (WGS) entry which is preliminary data.</text>
</comment>
<protein>
    <submittedName>
        <fullName evidence="2">Uncharacterized protein</fullName>
    </submittedName>
</protein>